<reference evidence="1 2" key="2">
    <citation type="journal article" date="2022" name="Mol. Ecol. Resour.">
        <title>The genomes of chicory, endive, great burdock and yacon provide insights into Asteraceae paleo-polyploidization history and plant inulin production.</title>
        <authorList>
            <person name="Fan W."/>
            <person name="Wang S."/>
            <person name="Wang H."/>
            <person name="Wang A."/>
            <person name="Jiang F."/>
            <person name="Liu H."/>
            <person name="Zhao H."/>
            <person name="Xu D."/>
            <person name="Zhang Y."/>
        </authorList>
    </citation>
    <scope>NUCLEOTIDE SEQUENCE [LARGE SCALE GENOMIC DNA]</scope>
    <source>
        <strain evidence="2">cv. Niubang</strain>
    </source>
</reference>
<dbReference type="Proteomes" id="UP001055879">
    <property type="component" value="Linkage Group LG08"/>
</dbReference>
<evidence type="ECO:0000313" key="2">
    <source>
        <dbReference type="Proteomes" id="UP001055879"/>
    </source>
</evidence>
<evidence type="ECO:0000313" key="1">
    <source>
        <dbReference type="EMBL" id="KAI3706636.1"/>
    </source>
</evidence>
<reference evidence="2" key="1">
    <citation type="journal article" date="2022" name="Mol. Ecol. Resour.">
        <title>The genomes of chicory, endive, great burdock and yacon provide insights into Asteraceae palaeo-polyploidization history and plant inulin production.</title>
        <authorList>
            <person name="Fan W."/>
            <person name="Wang S."/>
            <person name="Wang H."/>
            <person name="Wang A."/>
            <person name="Jiang F."/>
            <person name="Liu H."/>
            <person name="Zhao H."/>
            <person name="Xu D."/>
            <person name="Zhang Y."/>
        </authorList>
    </citation>
    <scope>NUCLEOTIDE SEQUENCE [LARGE SCALE GENOMIC DNA]</scope>
    <source>
        <strain evidence="2">cv. Niubang</strain>
    </source>
</reference>
<organism evidence="1 2">
    <name type="scientific">Arctium lappa</name>
    <name type="common">Greater burdock</name>
    <name type="synonym">Lappa major</name>
    <dbReference type="NCBI Taxonomy" id="4217"/>
    <lineage>
        <taxon>Eukaryota</taxon>
        <taxon>Viridiplantae</taxon>
        <taxon>Streptophyta</taxon>
        <taxon>Embryophyta</taxon>
        <taxon>Tracheophyta</taxon>
        <taxon>Spermatophyta</taxon>
        <taxon>Magnoliopsida</taxon>
        <taxon>eudicotyledons</taxon>
        <taxon>Gunneridae</taxon>
        <taxon>Pentapetalae</taxon>
        <taxon>asterids</taxon>
        <taxon>campanulids</taxon>
        <taxon>Asterales</taxon>
        <taxon>Asteraceae</taxon>
        <taxon>Carduoideae</taxon>
        <taxon>Cardueae</taxon>
        <taxon>Arctiinae</taxon>
        <taxon>Arctium</taxon>
    </lineage>
</organism>
<protein>
    <submittedName>
        <fullName evidence="1">Uncharacterized protein</fullName>
    </submittedName>
</protein>
<dbReference type="EMBL" id="CM042054">
    <property type="protein sequence ID" value="KAI3706636.1"/>
    <property type="molecule type" value="Genomic_DNA"/>
</dbReference>
<proteinExistence type="predicted"/>
<name>A0ACB9AA68_ARCLA</name>
<sequence length="513" mass="58239">MEEVGRSKSWTEELASLVEDTGIRYTGGDHTVSSLSTPSFESKTVLEGDRMESESFKDQMKGFVKAWGEIAIELGKGCKAVVLQSVLTDDSYIVKKVRGPSRVVARKLSVLNDFLPEDRDPVLAWPVILSVFLIALSVISVNFKYDNAPVPLVQVHPPSARRILLPDGRNMSYLEQGVSADRARYSLVAPHSFLSSRLAGIPGIKSSLLEEFGVRLVTYDLPGFGESDVHPNRTLHSSALDLLHLAEAVKIDNKFWVLGYSSAAMHAWAALKYIPGKIAGAALIAPMVNPYDPGMTREEKLGTWEKWTRRRKLMYYLARRFPRFLRFFYRRTFLSGKHGPIDKWLSFSLSEKDKALTEDPVFKELWQRDVEESIRQENVKPFLEEAALQVSNWPFSLTDLQVQRKCPEKGLFHWFNFMSSEAECELVGFLEPIHIWQGMEDLVVPSSMTDYVARVLPSAIVHKLPNEGHFWYWYLCDECHRTILSTLFGEPQGPIEASLEEEDQNEEPPILPN</sequence>
<accession>A0ACB9AA68</accession>
<gene>
    <name evidence="1" type="ORF">L6452_24513</name>
</gene>
<keyword evidence="2" id="KW-1185">Reference proteome</keyword>
<comment type="caution">
    <text evidence="1">The sequence shown here is derived from an EMBL/GenBank/DDBJ whole genome shotgun (WGS) entry which is preliminary data.</text>
</comment>